<name>A0A255Z2T1_9PROT</name>
<reference evidence="3 4" key="1">
    <citation type="submission" date="2017-07" db="EMBL/GenBank/DDBJ databases">
        <title>Niveispirillum cyanobacteriorum sp. nov., isolated from cyanobacterial aggregates in a eutrophic lake.</title>
        <authorList>
            <person name="Cai H."/>
        </authorList>
    </citation>
    <scope>NUCLEOTIDE SEQUENCE [LARGE SCALE GENOMIC DNA]</scope>
    <source>
        <strain evidence="4">TH1-14</strain>
    </source>
</reference>
<dbReference type="RefSeq" id="WP_094454742.1">
    <property type="nucleotide sequence ID" value="NZ_NOXU01000024.1"/>
</dbReference>
<feature type="transmembrane region" description="Helical" evidence="1">
    <location>
        <begin position="46"/>
        <end position="73"/>
    </location>
</feature>
<evidence type="ECO:0000313" key="3">
    <source>
        <dbReference type="EMBL" id="OYQ35823.1"/>
    </source>
</evidence>
<protein>
    <recommendedName>
        <fullName evidence="2">EamA domain-containing protein</fullName>
    </recommendedName>
</protein>
<dbReference type="InterPro" id="IPR037185">
    <property type="entry name" value="EmrE-like"/>
</dbReference>
<keyword evidence="1" id="KW-1133">Transmembrane helix</keyword>
<sequence length="308" mass="33192">MSTVAARPQTRQGEENFPLGIALAFVAFALYSGMDVTIKLLTQHYAVPQVIALNSLFALGPILAYAALSGGLYNNLRTRRPLYHVIRATCGLFSSFFAFWAYSRMPIADAYALAFTAPLFITALAVPILKEPVGWRRWSAIAVGFVGVLIMLRPGSGLINLGSLAVLAGALFYSIGMLVTRLARNTETSVSFAFYATLASGTVFGAMLPWLGRTPTLHHLGLSALGGTLCGVAFVCLLTAFRKVPAAVAAPFQYTQIIWGVMFGYFLFGDVPDRTLFIGLAIVVSSGLYILYRETVLGRQVTSRAPAE</sequence>
<keyword evidence="1" id="KW-0812">Transmembrane</keyword>
<keyword evidence="1" id="KW-0472">Membrane</keyword>
<dbReference type="Pfam" id="PF00892">
    <property type="entry name" value="EamA"/>
    <property type="match status" value="2"/>
</dbReference>
<feature type="transmembrane region" description="Helical" evidence="1">
    <location>
        <begin position="248"/>
        <end position="268"/>
    </location>
</feature>
<feature type="transmembrane region" description="Helical" evidence="1">
    <location>
        <begin position="274"/>
        <end position="292"/>
    </location>
</feature>
<comment type="caution">
    <text evidence="3">The sequence shown here is derived from an EMBL/GenBank/DDBJ whole genome shotgun (WGS) entry which is preliminary data.</text>
</comment>
<accession>A0A255Z2T1</accession>
<feature type="transmembrane region" description="Helical" evidence="1">
    <location>
        <begin position="17"/>
        <end position="34"/>
    </location>
</feature>
<dbReference type="AlphaFoldDB" id="A0A255Z2T1"/>
<dbReference type="Gene3D" id="1.10.3730.20">
    <property type="match status" value="2"/>
</dbReference>
<dbReference type="Proteomes" id="UP000216998">
    <property type="component" value="Unassembled WGS sequence"/>
</dbReference>
<feature type="domain" description="EamA" evidence="2">
    <location>
        <begin position="19"/>
        <end position="152"/>
    </location>
</feature>
<evidence type="ECO:0000256" key="1">
    <source>
        <dbReference type="SAM" id="Phobius"/>
    </source>
</evidence>
<dbReference type="OrthoDB" id="9812899at2"/>
<dbReference type="EMBL" id="NOXU01000024">
    <property type="protein sequence ID" value="OYQ35823.1"/>
    <property type="molecule type" value="Genomic_DNA"/>
</dbReference>
<organism evidence="3 4">
    <name type="scientific">Niveispirillum lacus</name>
    <dbReference type="NCBI Taxonomy" id="1981099"/>
    <lineage>
        <taxon>Bacteria</taxon>
        <taxon>Pseudomonadati</taxon>
        <taxon>Pseudomonadota</taxon>
        <taxon>Alphaproteobacteria</taxon>
        <taxon>Rhodospirillales</taxon>
        <taxon>Azospirillaceae</taxon>
        <taxon>Niveispirillum</taxon>
    </lineage>
</organism>
<evidence type="ECO:0000259" key="2">
    <source>
        <dbReference type="Pfam" id="PF00892"/>
    </source>
</evidence>
<feature type="transmembrane region" description="Helical" evidence="1">
    <location>
        <begin position="108"/>
        <end position="128"/>
    </location>
</feature>
<dbReference type="GO" id="GO:0016020">
    <property type="term" value="C:membrane"/>
    <property type="evidence" value="ECO:0007669"/>
    <property type="project" value="InterPro"/>
</dbReference>
<feature type="transmembrane region" description="Helical" evidence="1">
    <location>
        <begin position="192"/>
        <end position="211"/>
    </location>
</feature>
<dbReference type="PANTHER" id="PTHR22911">
    <property type="entry name" value="ACYL-MALONYL CONDENSING ENZYME-RELATED"/>
    <property type="match status" value="1"/>
</dbReference>
<proteinExistence type="predicted"/>
<feature type="transmembrane region" description="Helical" evidence="1">
    <location>
        <begin position="158"/>
        <end position="180"/>
    </location>
</feature>
<feature type="domain" description="EamA" evidence="2">
    <location>
        <begin position="161"/>
        <end position="289"/>
    </location>
</feature>
<dbReference type="SUPFAM" id="SSF103481">
    <property type="entry name" value="Multidrug resistance efflux transporter EmrE"/>
    <property type="match status" value="2"/>
</dbReference>
<gene>
    <name evidence="3" type="ORF">CHU95_06000</name>
</gene>
<feature type="transmembrane region" description="Helical" evidence="1">
    <location>
        <begin position="217"/>
        <end position="241"/>
    </location>
</feature>
<keyword evidence="4" id="KW-1185">Reference proteome</keyword>
<dbReference type="PANTHER" id="PTHR22911:SF135">
    <property type="entry name" value="BLR4310 PROTEIN"/>
    <property type="match status" value="1"/>
</dbReference>
<feature type="transmembrane region" description="Helical" evidence="1">
    <location>
        <begin position="85"/>
        <end position="102"/>
    </location>
</feature>
<dbReference type="InterPro" id="IPR000620">
    <property type="entry name" value="EamA_dom"/>
</dbReference>
<evidence type="ECO:0000313" key="4">
    <source>
        <dbReference type="Proteomes" id="UP000216998"/>
    </source>
</evidence>